<reference evidence="9 10" key="1">
    <citation type="journal article" date="2009" name="Genome Res.">
        <title>Comparative genomics of protoploid Saccharomycetaceae.</title>
        <authorList>
            <consortium name="The Genolevures Consortium"/>
            <person name="Souciet J.-L."/>
            <person name="Dujon B."/>
            <person name="Gaillardin C."/>
            <person name="Johnston M."/>
            <person name="Baret P.V."/>
            <person name="Cliften P."/>
            <person name="Sherman D.J."/>
            <person name="Weissenbach J."/>
            <person name="Westhof E."/>
            <person name="Wincker P."/>
            <person name="Jubin C."/>
            <person name="Poulain J."/>
            <person name="Barbe V."/>
            <person name="Segurens B."/>
            <person name="Artiguenave F."/>
            <person name="Anthouard V."/>
            <person name="Vacherie B."/>
            <person name="Val M.-E."/>
            <person name="Fulton R.S."/>
            <person name="Minx P."/>
            <person name="Wilson R."/>
            <person name="Durrens P."/>
            <person name="Jean G."/>
            <person name="Marck C."/>
            <person name="Martin T."/>
            <person name="Nikolski M."/>
            <person name="Rolland T."/>
            <person name="Seret M.-L."/>
            <person name="Casaregola S."/>
            <person name="Despons L."/>
            <person name="Fairhead C."/>
            <person name="Fischer G."/>
            <person name="Lafontaine I."/>
            <person name="Leh V."/>
            <person name="Lemaire M."/>
            <person name="de Montigny J."/>
            <person name="Neuveglise C."/>
            <person name="Thierry A."/>
            <person name="Blanc-Lenfle I."/>
            <person name="Bleykasten C."/>
            <person name="Diffels J."/>
            <person name="Fritsch E."/>
            <person name="Frangeul L."/>
            <person name="Goeffon A."/>
            <person name="Jauniaux N."/>
            <person name="Kachouri-Lafond R."/>
            <person name="Payen C."/>
            <person name="Potier S."/>
            <person name="Pribylova L."/>
            <person name="Ozanne C."/>
            <person name="Richard G.-F."/>
            <person name="Sacerdot C."/>
            <person name="Straub M.-L."/>
            <person name="Talla E."/>
        </authorList>
    </citation>
    <scope>NUCLEOTIDE SEQUENCE [LARGE SCALE GENOMIC DNA]</scope>
    <source>
        <strain evidence="9 10">ATCC 2623 / CBS 732 / BCRC 21506 / NBRC 1130 / NCYC 568 / NRRL Y-229</strain>
    </source>
</reference>
<keyword evidence="5" id="KW-0819">tRNA processing</keyword>
<dbReference type="PANTHER" id="PTHR15840:SF10">
    <property type="entry name" value="EKC_KEOPS COMPLEX SUBUNIT TPRKB"/>
    <property type="match status" value="1"/>
</dbReference>
<dbReference type="InterPro" id="IPR036504">
    <property type="entry name" value="CGI121/TPRKB_sf"/>
</dbReference>
<evidence type="ECO:0000256" key="7">
    <source>
        <dbReference type="ARBA" id="ARBA00025043"/>
    </source>
</evidence>
<dbReference type="GO" id="GO:0005829">
    <property type="term" value="C:cytosol"/>
    <property type="evidence" value="ECO:0007669"/>
    <property type="project" value="TreeGrafter"/>
</dbReference>
<dbReference type="GO" id="GO:0002949">
    <property type="term" value="P:tRNA threonylcarbamoyladenosine modification"/>
    <property type="evidence" value="ECO:0007669"/>
    <property type="project" value="TreeGrafter"/>
</dbReference>
<comment type="function">
    <text evidence="7">Component of the EKC/KEOPS complex that is required for the formation of a threonylcarbamoyl group on adenosine at position 37 (t(6)A37) in tRNAs that read codons beginning with adenine. The complex is probably involved in the transfer of the threonylcarbamoyl moiety of threonylcarbamoyl-AMP (TC-AMP) to the N6 group of A37. CGI121 acts as an allosteric effector that regulates the t(6)A activity of the complex. The EKC/KEOPS complex also promotes both telomere uncapping and telomere elongation. The complex is required for efficient recruitment of transcriptional coactivators. CGI121 is not required for tRNA modification.</text>
</comment>
<evidence type="ECO:0000256" key="5">
    <source>
        <dbReference type="ARBA" id="ARBA00022694"/>
    </source>
</evidence>
<dbReference type="GO" id="GO:0005634">
    <property type="term" value="C:nucleus"/>
    <property type="evidence" value="ECO:0007669"/>
    <property type="project" value="UniProtKB-SubCell"/>
</dbReference>
<evidence type="ECO:0000256" key="2">
    <source>
        <dbReference type="ARBA" id="ARBA00005546"/>
    </source>
</evidence>
<dbReference type="KEGG" id="zro:ZYRO0D13904g"/>
<comment type="similarity">
    <text evidence="2 8">Belongs to the CGI121/TPRKB family.</text>
</comment>
<comment type="subcellular location">
    <subcellularLocation>
        <location evidence="1">Nucleus</location>
    </subcellularLocation>
</comment>
<dbReference type="InterPro" id="IPR013926">
    <property type="entry name" value="CGI121/TPRKB"/>
</dbReference>
<dbReference type="AlphaFoldDB" id="C5DWD4"/>
<sequence>MPAKTEKQLTRKKNPKFSSMALISSLPQFPDTRISLRLFHNVSNASEIRSKVAQLPYAIIDARSICSLEQVYSAIYRALVESKYGKLKTKSLHSECLYSLSATSNIGEAYKNFGIKDDSQMLLVIQIVDKDQQDLQLQGDEVPLNDENLSQNCDMTFIRKIYKLNEFHSTSTIEISRAVVNCIQLRGL</sequence>
<evidence type="ECO:0000256" key="4">
    <source>
        <dbReference type="ARBA" id="ARBA00016009"/>
    </source>
</evidence>
<name>C5DWD4_ZYGRC</name>
<evidence type="ECO:0000313" key="9">
    <source>
        <dbReference type="EMBL" id="CAR28103.1"/>
    </source>
</evidence>
<protein>
    <recommendedName>
        <fullName evidence="4">EKC/KEOPS complex subunit CGI121</fullName>
    </recommendedName>
    <alternativeName>
        <fullName evidence="3">EKC/KEOPS complex subunit cgi121</fullName>
    </alternativeName>
</protein>
<accession>C5DWD4</accession>
<dbReference type="PANTHER" id="PTHR15840">
    <property type="entry name" value="CGI-121 FAMILY MEMBER"/>
    <property type="match status" value="1"/>
</dbReference>
<dbReference type="SUPFAM" id="SSF143870">
    <property type="entry name" value="PF0523-like"/>
    <property type="match status" value="1"/>
</dbReference>
<evidence type="ECO:0000256" key="1">
    <source>
        <dbReference type="ARBA" id="ARBA00004123"/>
    </source>
</evidence>
<organism evidence="9 10">
    <name type="scientific">Zygosaccharomyces rouxii (strain ATCC 2623 / CBS 732 / NBRC 1130 / NCYC 568 / NRRL Y-229)</name>
    <dbReference type="NCBI Taxonomy" id="559307"/>
    <lineage>
        <taxon>Eukaryota</taxon>
        <taxon>Fungi</taxon>
        <taxon>Dikarya</taxon>
        <taxon>Ascomycota</taxon>
        <taxon>Saccharomycotina</taxon>
        <taxon>Saccharomycetes</taxon>
        <taxon>Saccharomycetales</taxon>
        <taxon>Saccharomycetaceae</taxon>
        <taxon>Zygosaccharomyces</taxon>
    </lineage>
</organism>
<evidence type="ECO:0000256" key="6">
    <source>
        <dbReference type="ARBA" id="ARBA00023242"/>
    </source>
</evidence>
<keyword evidence="10" id="KW-1185">Reference proteome</keyword>
<evidence type="ECO:0000256" key="8">
    <source>
        <dbReference type="RuleBase" id="RU004398"/>
    </source>
</evidence>
<dbReference type="STRING" id="559307.C5DWD4"/>
<evidence type="ECO:0000256" key="3">
    <source>
        <dbReference type="ARBA" id="ARBA00015316"/>
    </source>
</evidence>
<gene>
    <name evidence="9" type="ordered locus">ZYRO0D13904g</name>
</gene>
<dbReference type="Gene3D" id="3.30.2380.10">
    <property type="entry name" value="CGI121/TPRKB"/>
    <property type="match status" value="1"/>
</dbReference>
<evidence type="ECO:0000313" key="10">
    <source>
        <dbReference type="Proteomes" id="UP000008536"/>
    </source>
</evidence>
<proteinExistence type="inferred from homology"/>
<dbReference type="EMBL" id="CU928176">
    <property type="protein sequence ID" value="CAR28103.1"/>
    <property type="molecule type" value="Genomic_DNA"/>
</dbReference>
<dbReference type="GO" id="GO:0000408">
    <property type="term" value="C:EKC/KEOPS complex"/>
    <property type="evidence" value="ECO:0007669"/>
    <property type="project" value="TreeGrafter"/>
</dbReference>
<dbReference type="FunCoup" id="C5DWD4">
    <property type="interactions" value="528"/>
</dbReference>
<dbReference type="HOGENOM" id="CLU_065847_1_1_1"/>
<dbReference type="Pfam" id="PF08617">
    <property type="entry name" value="CGI-121"/>
    <property type="match status" value="1"/>
</dbReference>
<dbReference type="InParanoid" id="C5DWD4"/>
<keyword evidence="6 8" id="KW-0539">Nucleus</keyword>
<dbReference type="Proteomes" id="UP000008536">
    <property type="component" value="Chromosome D"/>
</dbReference>